<reference evidence="4 5" key="1">
    <citation type="submission" date="2022-03" db="EMBL/GenBank/DDBJ databases">
        <title>Ignatzschineria rhizosphaerae HR5S32.</title>
        <authorList>
            <person name="Sun J.Q."/>
            <person name="Feng J.Y."/>
        </authorList>
    </citation>
    <scope>NUCLEOTIDE SEQUENCE [LARGE SCALE GENOMIC DNA]</scope>
    <source>
        <strain evidence="4 5">HR5S32</strain>
    </source>
</reference>
<dbReference type="CDD" id="cd03884">
    <property type="entry name" value="M20_bAS"/>
    <property type="match status" value="1"/>
</dbReference>
<dbReference type="Gene3D" id="3.30.70.360">
    <property type="match status" value="1"/>
</dbReference>
<dbReference type="RefSeq" id="WP_242146790.1">
    <property type="nucleotide sequence ID" value="NZ_CP093379.1"/>
</dbReference>
<dbReference type="NCBIfam" id="NF006769">
    <property type="entry name" value="PRK09290.1-3"/>
    <property type="match status" value="1"/>
</dbReference>
<dbReference type="SUPFAM" id="SSF53187">
    <property type="entry name" value="Zn-dependent exopeptidases"/>
    <property type="match status" value="1"/>
</dbReference>
<proteinExistence type="inferred from homology"/>
<sequence length="406" mass="44295">MMRVNQDRLWNSLMEMAKIGATSKGGSSRLALSKEDKAGRELFVSWCEALGMEIHRDPIGNLFAIYPGNNRLAAPIVMGSHLDTQPKGGRFDGVYGVLAALEVVRTLHENDVKLNHDLEIAVWMNEEGARFSPAMLGSEVFIGELSLEKALGIEDVNGISVGSELEAIGEAGTSEFKRHLDSYFELHIEQGPILEDLNKEIGVVTGGQAIAWLDVEMQGRAQHAGTTPMRYRKDAMLGVSAFLLEIEGYVAAIDDALLTIGEINIPFSSRNTIAGTVNFTLDIRHPETEKVKEMVAKVKEMAKEVAAKRALEVSLTDVWLSPAIPFDESCVNLVRSAVKELGFSNIEMISGAGHDAIHLAKHCPTTMIFIACKDGISHNEAESITEIDAANGTNVLLHAVMKRDQM</sequence>
<dbReference type="InterPro" id="IPR036264">
    <property type="entry name" value="Bact_exopeptidase_dim_dom"/>
</dbReference>
<evidence type="ECO:0000256" key="2">
    <source>
        <dbReference type="ARBA" id="ARBA00022801"/>
    </source>
</evidence>
<evidence type="ECO:0000313" key="4">
    <source>
        <dbReference type="EMBL" id="UNM94988.1"/>
    </source>
</evidence>
<dbReference type="PIRSF" id="PIRSF001235">
    <property type="entry name" value="Amidase_carbamoylase"/>
    <property type="match status" value="1"/>
</dbReference>
<dbReference type="PANTHER" id="PTHR32494:SF5">
    <property type="entry name" value="ALLANTOATE AMIDOHYDROLASE"/>
    <property type="match status" value="1"/>
</dbReference>
<comment type="similarity">
    <text evidence="1">Belongs to the peptidase M20 family.</text>
</comment>
<evidence type="ECO:0000313" key="5">
    <source>
        <dbReference type="Proteomes" id="UP000829542"/>
    </source>
</evidence>
<dbReference type="NCBIfam" id="NF006771">
    <property type="entry name" value="PRK09290.1-5"/>
    <property type="match status" value="1"/>
</dbReference>
<feature type="domain" description="Peptidase M20 dimerisation" evidence="3">
    <location>
        <begin position="210"/>
        <end position="308"/>
    </location>
</feature>
<keyword evidence="2 4" id="KW-0378">Hydrolase</keyword>
<dbReference type="EMBL" id="CP093379">
    <property type="protein sequence ID" value="UNM94988.1"/>
    <property type="molecule type" value="Genomic_DNA"/>
</dbReference>
<organism evidence="4 5">
    <name type="scientific">Ignatzschineria rhizosphaerae</name>
    <dbReference type="NCBI Taxonomy" id="2923279"/>
    <lineage>
        <taxon>Bacteria</taxon>
        <taxon>Pseudomonadati</taxon>
        <taxon>Pseudomonadota</taxon>
        <taxon>Gammaproteobacteria</taxon>
        <taxon>Cardiobacteriales</taxon>
        <taxon>Ignatzschineriaceae</taxon>
        <taxon>Ignatzschineria</taxon>
    </lineage>
</organism>
<evidence type="ECO:0000259" key="3">
    <source>
        <dbReference type="Pfam" id="PF07687"/>
    </source>
</evidence>
<dbReference type="InterPro" id="IPR010158">
    <property type="entry name" value="Amidase_Cbmase"/>
</dbReference>
<dbReference type="Proteomes" id="UP000829542">
    <property type="component" value="Chromosome"/>
</dbReference>
<dbReference type="Gene3D" id="3.40.630.10">
    <property type="entry name" value="Zn peptidases"/>
    <property type="match status" value="1"/>
</dbReference>
<dbReference type="InterPro" id="IPR002933">
    <property type="entry name" value="Peptidase_M20"/>
</dbReference>
<dbReference type="InterPro" id="IPR011650">
    <property type="entry name" value="Peptidase_M20_dimer"/>
</dbReference>
<dbReference type="Pfam" id="PF01546">
    <property type="entry name" value="Peptidase_M20"/>
    <property type="match status" value="1"/>
</dbReference>
<dbReference type="PANTHER" id="PTHR32494">
    <property type="entry name" value="ALLANTOATE DEIMINASE-RELATED"/>
    <property type="match status" value="1"/>
</dbReference>
<dbReference type="NCBIfam" id="TIGR01879">
    <property type="entry name" value="hydantase"/>
    <property type="match status" value="1"/>
</dbReference>
<accession>A0ABY3WWJ2</accession>
<protein>
    <submittedName>
        <fullName evidence="4">Zn-dependent hydrolase</fullName>
    </submittedName>
</protein>
<dbReference type="GO" id="GO:0016787">
    <property type="term" value="F:hydrolase activity"/>
    <property type="evidence" value="ECO:0007669"/>
    <property type="project" value="UniProtKB-KW"/>
</dbReference>
<keyword evidence="5" id="KW-1185">Reference proteome</keyword>
<name>A0ABY3WWJ2_9GAMM</name>
<dbReference type="SUPFAM" id="SSF55031">
    <property type="entry name" value="Bacterial exopeptidase dimerisation domain"/>
    <property type="match status" value="1"/>
</dbReference>
<dbReference type="Pfam" id="PF07687">
    <property type="entry name" value="M20_dimer"/>
    <property type="match status" value="1"/>
</dbReference>
<gene>
    <name evidence="4" type="ORF">MMG00_06980</name>
</gene>
<evidence type="ECO:0000256" key="1">
    <source>
        <dbReference type="ARBA" id="ARBA00006153"/>
    </source>
</evidence>